<dbReference type="EMBL" id="JAVRFF010000030">
    <property type="protein sequence ID" value="MDT0475409.1"/>
    <property type="molecule type" value="Genomic_DNA"/>
</dbReference>
<gene>
    <name evidence="1" type="ORF">RM863_25100</name>
</gene>
<proteinExistence type="predicted"/>
<evidence type="ECO:0000313" key="1">
    <source>
        <dbReference type="EMBL" id="MDT0475409.1"/>
    </source>
</evidence>
<keyword evidence="2" id="KW-1185">Reference proteome</keyword>
<organism evidence="1 2">
    <name type="scientific">Streptomyces hintoniae</name>
    <dbReference type="NCBI Taxonomy" id="3075521"/>
    <lineage>
        <taxon>Bacteria</taxon>
        <taxon>Bacillati</taxon>
        <taxon>Actinomycetota</taxon>
        <taxon>Actinomycetes</taxon>
        <taxon>Kitasatosporales</taxon>
        <taxon>Streptomycetaceae</taxon>
        <taxon>Streptomyces</taxon>
    </lineage>
</organism>
<reference evidence="1" key="1">
    <citation type="submission" date="2024-05" db="EMBL/GenBank/DDBJ databases">
        <title>30 novel species of actinomycetes from the DSMZ collection.</title>
        <authorList>
            <person name="Nouioui I."/>
        </authorList>
    </citation>
    <scope>NUCLEOTIDE SEQUENCE</scope>
    <source>
        <strain evidence="1">DSM 41014</strain>
    </source>
</reference>
<sequence>MRNINPDDVDRLATLIDGRDGITMKLDEAMTRASRLGVSSHLTPLKPLRTWSTDTAPDLRRRAATARLENGDPDAGLRWAGFSAKEIAEAGVSLMAPGIALIANAMATEGGPEAEAYRRKPRESLDDWVDRLRAHGIAKIPLFKPYEKEIVELLGGVGDVISVTGHGGRAAFHTANLTKVLVGNSIAQGALKNKKGNFANFLRRIGGRYGWRRVQSWAGRIDAWNPPLKSLSAPGTWLPSRLAGLASANTVYSEASRIPVLNSQFLSRVGDGYDLVRATGIMRTRLLFGMTGNQLVDHLVGSDELARRFGGLSHSGSEVTRAGNASYWKVGKNAFAAARQAGGGRLAAAGEGLRTAGRMGGLMRGAGVVGGVYSTVYSGANIWSQGSPASHFGSREEGAKYVADLAEVGFNASLTAATVAPNPFTIGAVAVTGAVYAGAKVVEHWDDIKKGAGEARAWVGKRAKDMGKSIANSKANPMNWF</sequence>
<accession>A0ABU2UQF2</accession>
<name>A0ABU2UQF2_9ACTN</name>
<protein>
    <submittedName>
        <fullName evidence="1">PE-PGRS family protein</fullName>
    </submittedName>
</protein>
<comment type="caution">
    <text evidence="1">The sequence shown here is derived from an EMBL/GenBank/DDBJ whole genome shotgun (WGS) entry which is preliminary data.</text>
</comment>
<dbReference type="RefSeq" id="WP_311636451.1">
    <property type="nucleotide sequence ID" value="NZ_JAVRFF010000030.1"/>
</dbReference>
<dbReference type="Proteomes" id="UP001180489">
    <property type="component" value="Unassembled WGS sequence"/>
</dbReference>
<evidence type="ECO:0000313" key="2">
    <source>
        <dbReference type="Proteomes" id="UP001180489"/>
    </source>
</evidence>